<dbReference type="GO" id="GO:0047980">
    <property type="term" value="F:hippurate hydrolase activity"/>
    <property type="evidence" value="ECO:0007669"/>
    <property type="project" value="UniProtKB-EC"/>
</dbReference>
<dbReference type="Gene3D" id="3.30.70.360">
    <property type="match status" value="1"/>
</dbReference>
<dbReference type="CDD" id="cd03886">
    <property type="entry name" value="M20_Acy1"/>
    <property type="match status" value="1"/>
</dbReference>
<dbReference type="NCBIfam" id="TIGR01891">
    <property type="entry name" value="amidohydrolases"/>
    <property type="match status" value="1"/>
</dbReference>
<dbReference type="Gene3D" id="3.40.630.10">
    <property type="entry name" value="Zn peptidases"/>
    <property type="match status" value="1"/>
</dbReference>
<evidence type="ECO:0000313" key="2">
    <source>
        <dbReference type="EMBL" id="MBM7507637.1"/>
    </source>
</evidence>
<keyword evidence="2" id="KW-0378">Hydrolase</keyword>
<dbReference type="InterPro" id="IPR036264">
    <property type="entry name" value="Bact_exopeptidase_dim_dom"/>
</dbReference>
<dbReference type="RefSeq" id="WP_193670707.1">
    <property type="nucleotide sequence ID" value="NZ_JACDTV010000017.1"/>
</dbReference>
<dbReference type="PIRSF" id="PIRSF005962">
    <property type="entry name" value="Pept_M20D_amidohydro"/>
    <property type="match status" value="1"/>
</dbReference>
<organism evidence="2 3">
    <name type="scientific">Nocardioides salarius</name>
    <dbReference type="NCBI Taxonomy" id="374513"/>
    <lineage>
        <taxon>Bacteria</taxon>
        <taxon>Bacillati</taxon>
        <taxon>Actinomycetota</taxon>
        <taxon>Actinomycetes</taxon>
        <taxon>Propionibacteriales</taxon>
        <taxon>Nocardioidaceae</taxon>
        <taxon>Nocardioides</taxon>
    </lineage>
</organism>
<dbReference type="SUPFAM" id="SSF55031">
    <property type="entry name" value="Bacterial exopeptidase dimerisation domain"/>
    <property type="match status" value="1"/>
</dbReference>
<comment type="caution">
    <text evidence="2">The sequence shown here is derived from an EMBL/GenBank/DDBJ whole genome shotgun (WGS) entry which is preliminary data.</text>
</comment>
<evidence type="ECO:0000259" key="1">
    <source>
        <dbReference type="Pfam" id="PF07687"/>
    </source>
</evidence>
<proteinExistence type="predicted"/>
<sequence length="386" mass="41825">MTDRWRQAAERQKWMVEHRRHLHREPEVGLELPDTHDHLATTLRELGLEPTVHPGAGVTVEVPGTTDERPVVLRADMDALPVTERTGLPHTSRRDGAMHACGHDLHMAMLLGAASCLVEQPPRRRTVLVFQPGEETDRGAVPTLAQHAALAVDDAEAFAIHVHATWPAHTVHLRAGTFMAYGDWFRVDYRGPGAHASQPHLAGNPVVAASELVRRLGERVEGLRRDEHLVATVTESLIGNTVNVIPTDGRLRGTMRTLSAERRDRLHTALRDLASATAAEVGVEAGTTVTEGYPAVVNDAAYVDRVRAALGGRPAPVEVVEMSEPSMVIEDFAYFLQRWPGAMVYLGAQVPGHEAFNHAADAVFDEAVLATGAALHLLAADGLPAA</sequence>
<dbReference type="PANTHER" id="PTHR11014:SF169">
    <property type="entry name" value="CLAN MH, FAMILY M20, PEPTIDASE T-LIKE METALLOPEPTIDASE"/>
    <property type="match status" value="1"/>
</dbReference>
<dbReference type="InterPro" id="IPR011650">
    <property type="entry name" value="Peptidase_M20_dimer"/>
</dbReference>
<protein>
    <submittedName>
        <fullName evidence="2">Hippurate hydrolase</fullName>
        <ecNumber evidence="2">3.5.1.32</ecNumber>
    </submittedName>
</protein>
<gene>
    <name evidence="2" type="ORF">JOE61_001451</name>
</gene>
<dbReference type="Proteomes" id="UP000732378">
    <property type="component" value="Unassembled WGS sequence"/>
</dbReference>
<keyword evidence="3" id="KW-1185">Reference proteome</keyword>
<feature type="domain" description="Peptidase M20 dimerisation" evidence="1">
    <location>
        <begin position="184"/>
        <end position="280"/>
    </location>
</feature>
<dbReference type="InterPro" id="IPR002933">
    <property type="entry name" value="Peptidase_M20"/>
</dbReference>
<evidence type="ECO:0000313" key="3">
    <source>
        <dbReference type="Proteomes" id="UP000732378"/>
    </source>
</evidence>
<dbReference type="PANTHER" id="PTHR11014">
    <property type="entry name" value="PEPTIDASE M20 FAMILY MEMBER"/>
    <property type="match status" value="1"/>
</dbReference>
<reference evidence="2 3" key="1">
    <citation type="submission" date="2021-01" db="EMBL/GenBank/DDBJ databases">
        <title>Sequencing the genomes of 1000 actinobacteria strains.</title>
        <authorList>
            <person name="Klenk H.-P."/>
        </authorList>
    </citation>
    <scope>NUCLEOTIDE SEQUENCE [LARGE SCALE GENOMIC DNA]</scope>
    <source>
        <strain evidence="2 3">DSM 18239</strain>
    </source>
</reference>
<dbReference type="SUPFAM" id="SSF53187">
    <property type="entry name" value="Zn-dependent exopeptidases"/>
    <property type="match status" value="1"/>
</dbReference>
<name>A0ABS2M8W7_9ACTN</name>
<dbReference type="InterPro" id="IPR017439">
    <property type="entry name" value="Amidohydrolase"/>
</dbReference>
<dbReference type="EC" id="3.5.1.32" evidence="2"/>
<dbReference type="Pfam" id="PF01546">
    <property type="entry name" value="Peptidase_M20"/>
    <property type="match status" value="1"/>
</dbReference>
<dbReference type="Pfam" id="PF07687">
    <property type="entry name" value="M20_dimer"/>
    <property type="match status" value="1"/>
</dbReference>
<accession>A0ABS2M8W7</accession>
<dbReference type="EMBL" id="JAFBBZ010000001">
    <property type="protein sequence ID" value="MBM7507637.1"/>
    <property type="molecule type" value="Genomic_DNA"/>
</dbReference>